<dbReference type="AlphaFoldDB" id="A0A507DK13"/>
<keyword evidence="4" id="KW-1185">Reference proteome</keyword>
<dbReference type="Gene3D" id="3.90.550.20">
    <property type="match status" value="2"/>
</dbReference>
<dbReference type="InterPro" id="IPR007577">
    <property type="entry name" value="GlycoTrfase_DXD_sugar-bd_CS"/>
</dbReference>
<keyword evidence="2" id="KW-1133">Transmembrane helix</keyword>
<dbReference type="SUPFAM" id="SSF53448">
    <property type="entry name" value="Nucleotide-diphospho-sugar transferases"/>
    <property type="match status" value="2"/>
</dbReference>
<evidence type="ECO:0000313" key="3">
    <source>
        <dbReference type="EMBL" id="TPX51238.1"/>
    </source>
</evidence>
<dbReference type="InterPro" id="IPR029044">
    <property type="entry name" value="Nucleotide-diphossugar_trans"/>
</dbReference>
<evidence type="ECO:0000256" key="1">
    <source>
        <dbReference type="ARBA" id="ARBA00009003"/>
    </source>
</evidence>
<dbReference type="PANTHER" id="PTHR31834">
    <property type="entry name" value="INITIATION-SPECIFIC ALPHA-1,6-MANNOSYLTRANSFERASE"/>
    <property type="match status" value="1"/>
</dbReference>
<comment type="similarity">
    <text evidence="1">Belongs to the glycosyltransferase 32 family.</text>
</comment>
<name>A0A507DK13_9FUNG</name>
<dbReference type="GO" id="GO:0000136">
    <property type="term" value="C:mannan polymerase complex"/>
    <property type="evidence" value="ECO:0007669"/>
    <property type="project" value="TreeGrafter"/>
</dbReference>
<reference evidence="3 4" key="1">
    <citation type="journal article" date="2019" name="Sci. Rep.">
        <title>Comparative genomics of chytrid fungi reveal insights into the obligate biotrophic and pathogenic lifestyle of Synchytrium endobioticum.</title>
        <authorList>
            <person name="van de Vossenberg B.T.L.H."/>
            <person name="Warris S."/>
            <person name="Nguyen H.D.T."/>
            <person name="van Gent-Pelzer M.P.E."/>
            <person name="Joly D.L."/>
            <person name="van de Geest H.C."/>
            <person name="Bonants P.J.M."/>
            <person name="Smith D.S."/>
            <person name="Levesque C.A."/>
            <person name="van der Lee T.A.J."/>
        </authorList>
    </citation>
    <scope>NUCLEOTIDE SEQUENCE [LARGE SCALE GENOMIC DNA]</scope>
    <source>
        <strain evidence="3 4">CBS 675.73</strain>
    </source>
</reference>
<keyword evidence="2" id="KW-0472">Membrane</keyword>
<dbReference type="GO" id="GO:0000009">
    <property type="term" value="F:alpha-1,6-mannosyltransferase activity"/>
    <property type="evidence" value="ECO:0007669"/>
    <property type="project" value="InterPro"/>
</dbReference>
<dbReference type="GO" id="GO:0006487">
    <property type="term" value="P:protein N-linked glycosylation"/>
    <property type="evidence" value="ECO:0007669"/>
    <property type="project" value="TreeGrafter"/>
</dbReference>
<evidence type="ECO:0000313" key="4">
    <source>
        <dbReference type="Proteomes" id="UP000320333"/>
    </source>
</evidence>
<proteinExistence type="inferred from homology"/>
<accession>A0A507DK13</accession>
<dbReference type="InterPro" id="IPR039367">
    <property type="entry name" value="Och1-like"/>
</dbReference>
<dbReference type="STRING" id="246404.A0A507DK13"/>
<comment type="caution">
    <text evidence="3">The sequence shown here is derived from an EMBL/GenBank/DDBJ whole genome shotgun (WGS) entry which is preliminary data.</text>
</comment>
<evidence type="ECO:0008006" key="5">
    <source>
        <dbReference type="Google" id="ProtNLM"/>
    </source>
</evidence>
<dbReference type="Proteomes" id="UP000320333">
    <property type="component" value="Unassembled WGS sequence"/>
</dbReference>
<gene>
    <name evidence="3" type="ORF">CcCBS67573_g10044</name>
</gene>
<dbReference type="EMBL" id="QEAP01001133">
    <property type="protein sequence ID" value="TPX51238.1"/>
    <property type="molecule type" value="Genomic_DNA"/>
</dbReference>
<organism evidence="3 4">
    <name type="scientific">Chytriomyces confervae</name>
    <dbReference type="NCBI Taxonomy" id="246404"/>
    <lineage>
        <taxon>Eukaryota</taxon>
        <taxon>Fungi</taxon>
        <taxon>Fungi incertae sedis</taxon>
        <taxon>Chytridiomycota</taxon>
        <taxon>Chytridiomycota incertae sedis</taxon>
        <taxon>Chytridiomycetes</taxon>
        <taxon>Chytridiales</taxon>
        <taxon>Chytriomycetaceae</taxon>
        <taxon>Chytriomyces</taxon>
    </lineage>
</organism>
<sequence>MGTQTQTQKISNFMFPASRVAKKPTQFLVIIATFIVVTATLFNYSSSPANTSTELSLDEPVIVFTEATYPAYPLSPNISQGCLIPNQILRTWKTNNRLEIEAMSANGSDHPERFKWFKSWDAMNPQATQLLFDDDDMDRFVRGSFSQQVVEAYFKLPRVVLRADFARYMMLYELGGYYADMDVSCRNPIYQWNLGMDGIAVIVGVEDPKKGERDSVLQWAMASARHHPFMAKVIDRVANKINSASVEELLNVDAVLDITGPGIWKQVVWDYLEAKGVDLLAHSNMWVGHQRFGDFLLLGKAYLNNDNSDNPEALIRHHFTGFTEFGWRQQAAEYADDTKRIFAEKSKPQLSQMVHPEPNQFRKLLPSLIRNPSKATAEIPKVIVQVCNTSNVNELDLVLQGRHRSWEAMNPEYTLVLMSDADMDSFVKQECSDLEKQAYFQLPLLMWRVELFKLLWLVKRGGVYAEVDTECHQPIRKWFNELRTVGLQLGFKSQHHNPPGIQRSVMASIPNHPILAQYVAEKVQHILSQSPETLAKASFYHLFEEPLNKFVGQLMVKNSLDLVKDLPQLSWTGFVMVEDVMVHGNERFEPANANTPTAYAKRHAHLFNHVWREETAATGQ</sequence>
<keyword evidence="2" id="KW-0812">Transmembrane</keyword>
<feature type="transmembrane region" description="Helical" evidence="2">
    <location>
        <begin position="27"/>
        <end position="45"/>
    </location>
</feature>
<protein>
    <recommendedName>
        <fullName evidence="5">Alpha 1,4-glycosyltransferase domain-containing protein</fullName>
    </recommendedName>
</protein>
<dbReference type="OrthoDB" id="409543at2759"/>
<evidence type="ECO:0000256" key="2">
    <source>
        <dbReference type="SAM" id="Phobius"/>
    </source>
</evidence>
<dbReference type="Pfam" id="PF04488">
    <property type="entry name" value="Gly_transf_sug"/>
    <property type="match status" value="2"/>
</dbReference>
<dbReference type="PANTHER" id="PTHR31834:SF1">
    <property type="entry name" value="INITIATION-SPECIFIC ALPHA-1,6-MANNOSYLTRANSFERASE"/>
    <property type="match status" value="1"/>
</dbReference>